<dbReference type="Pfam" id="PF07690">
    <property type="entry name" value="MFS_1"/>
    <property type="match status" value="1"/>
</dbReference>
<reference evidence="9 10" key="1">
    <citation type="submission" date="2020-05" db="EMBL/GenBank/DDBJ databases">
        <title>Identification and distribution of gene clusters putatively required for synthesis of sphingolipid metabolism inhibitors in phylogenetically diverse species of the filamentous fungus Fusarium.</title>
        <authorList>
            <person name="Kim H.-S."/>
            <person name="Busman M."/>
            <person name="Brown D.W."/>
            <person name="Divon H."/>
            <person name="Uhlig S."/>
            <person name="Proctor R.H."/>
        </authorList>
    </citation>
    <scope>NUCLEOTIDE SEQUENCE [LARGE SCALE GENOMIC DNA]</scope>
    <source>
        <strain evidence="9 10">NRRL 66243</strain>
    </source>
</reference>
<feature type="compositionally biased region" description="Polar residues" evidence="7">
    <location>
        <begin position="8"/>
        <end position="33"/>
    </location>
</feature>
<feature type="transmembrane region" description="Helical" evidence="8">
    <location>
        <begin position="90"/>
        <end position="113"/>
    </location>
</feature>
<feature type="transmembrane region" description="Helical" evidence="8">
    <location>
        <begin position="283"/>
        <end position="306"/>
    </location>
</feature>
<evidence type="ECO:0000256" key="1">
    <source>
        <dbReference type="ARBA" id="ARBA00004141"/>
    </source>
</evidence>
<dbReference type="PANTHER" id="PTHR43791">
    <property type="entry name" value="PERMEASE-RELATED"/>
    <property type="match status" value="1"/>
</dbReference>
<feature type="transmembrane region" description="Helical" evidence="8">
    <location>
        <begin position="120"/>
        <end position="138"/>
    </location>
</feature>
<dbReference type="GO" id="GO:0016020">
    <property type="term" value="C:membrane"/>
    <property type="evidence" value="ECO:0007669"/>
    <property type="project" value="UniProtKB-SubCell"/>
</dbReference>
<keyword evidence="6" id="KW-0325">Glycoprotein</keyword>
<dbReference type="InterPro" id="IPR036259">
    <property type="entry name" value="MFS_trans_sf"/>
</dbReference>
<dbReference type="GeneID" id="59299083"/>
<protein>
    <submittedName>
        <fullName evidence="9">DAL5-Allantoate and ureidosuccinate permease</fullName>
    </submittedName>
</protein>
<comment type="subcellular location">
    <subcellularLocation>
        <location evidence="1">Membrane</location>
        <topology evidence="1">Multi-pass membrane protein</topology>
    </subcellularLocation>
</comment>
<keyword evidence="10" id="KW-1185">Reference proteome</keyword>
<evidence type="ECO:0000313" key="10">
    <source>
        <dbReference type="Proteomes" id="UP000530670"/>
    </source>
</evidence>
<keyword evidence="3 8" id="KW-0812">Transmembrane</keyword>
<dbReference type="AlphaFoldDB" id="A0A8H5QIY5"/>
<evidence type="ECO:0000256" key="4">
    <source>
        <dbReference type="ARBA" id="ARBA00022989"/>
    </source>
</evidence>
<gene>
    <name evidence="9" type="ORF">FTJAE_13648</name>
</gene>
<evidence type="ECO:0000256" key="6">
    <source>
        <dbReference type="ARBA" id="ARBA00023180"/>
    </source>
</evidence>
<organism evidence="9 10">
    <name type="scientific">Fusarium tjaetaba</name>
    <dbReference type="NCBI Taxonomy" id="1567544"/>
    <lineage>
        <taxon>Eukaryota</taxon>
        <taxon>Fungi</taxon>
        <taxon>Dikarya</taxon>
        <taxon>Ascomycota</taxon>
        <taxon>Pezizomycotina</taxon>
        <taxon>Sordariomycetes</taxon>
        <taxon>Hypocreomycetidae</taxon>
        <taxon>Hypocreales</taxon>
        <taxon>Nectriaceae</taxon>
        <taxon>Fusarium</taxon>
        <taxon>Fusarium fujikuroi species complex</taxon>
    </lineage>
</organism>
<dbReference type="EMBL" id="JAAQRI010000449">
    <property type="protein sequence ID" value="KAF5614646.1"/>
    <property type="molecule type" value="Genomic_DNA"/>
</dbReference>
<dbReference type="GO" id="GO:0022857">
    <property type="term" value="F:transmembrane transporter activity"/>
    <property type="evidence" value="ECO:0007669"/>
    <property type="project" value="InterPro"/>
</dbReference>
<feature type="transmembrane region" description="Helical" evidence="8">
    <location>
        <begin position="352"/>
        <end position="371"/>
    </location>
</feature>
<feature type="transmembrane region" description="Helical" evidence="8">
    <location>
        <begin position="257"/>
        <end position="277"/>
    </location>
</feature>
<dbReference type="InterPro" id="IPR011701">
    <property type="entry name" value="MFS"/>
</dbReference>
<feature type="transmembrane region" description="Helical" evidence="8">
    <location>
        <begin position="318"/>
        <end position="340"/>
    </location>
</feature>
<evidence type="ECO:0000256" key="2">
    <source>
        <dbReference type="ARBA" id="ARBA00022448"/>
    </source>
</evidence>
<feature type="transmembrane region" description="Helical" evidence="8">
    <location>
        <begin position="181"/>
        <end position="200"/>
    </location>
</feature>
<feature type="transmembrane region" description="Helical" evidence="8">
    <location>
        <begin position="144"/>
        <end position="169"/>
    </location>
</feature>
<dbReference type="Proteomes" id="UP000530670">
    <property type="component" value="Unassembled WGS sequence"/>
</dbReference>
<feature type="region of interest" description="Disordered" evidence="7">
    <location>
        <begin position="1"/>
        <end position="33"/>
    </location>
</feature>
<dbReference type="SUPFAM" id="SSF103473">
    <property type="entry name" value="MFS general substrate transporter"/>
    <property type="match status" value="1"/>
</dbReference>
<keyword evidence="2" id="KW-0813">Transport</keyword>
<feature type="transmembrane region" description="Helical" evidence="8">
    <location>
        <begin position="229"/>
        <end position="250"/>
    </location>
</feature>
<keyword evidence="4 8" id="KW-1133">Transmembrane helix</keyword>
<keyword evidence="5 8" id="KW-0472">Membrane</keyword>
<evidence type="ECO:0000313" key="9">
    <source>
        <dbReference type="EMBL" id="KAF5614646.1"/>
    </source>
</evidence>
<evidence type="ECO:0000256" key="8">
    <source>
        <dbReference type="SAM" id="Phobius"/>
    </source>
</evidence>
<sequence length="415" mass="45305">MSLKENRSCPSQDKASIELSNKHSSASVGEANSTLTMTPAEERKLVRKIDLHLMPLMFVLYLFQYLDKTSLGYTAIMGILQDANLSGNQYSWVSSFFYVGFLIASPLSSILLVKFPVAKVVVLTVLIWAGIQMVMAAGKSFASLAVLRILLGAFEAAIGPGFTIITSTWYKPSEHALRHGLWYGGASVAYIIGGIMAYGISHIDSAIKSWQFGSVIIKDFGYSVLQTQLLSMSVGAFLLFFVILTVGISMTLKNARCLSIAILNFISLAGVLMVKLLPESNKIARLAGIWLVCAQASAFPTTLSLVSSNITGHTKKATVNGMLFVGFCVGYIIGPLTFIAQEAPGYKTAFNIMVACYVLNIVIVTSMRQIMARWNKQRNQQHGAEAVSDGHILEHAGQADLDETDWENQEIRYSL</sequence>
<dbReference type="Gene3D" id="1.20.1250.20">
    <property type="entry name" value="MFS general substrate transporter like domains"/>
    <property type="match status" value="2"/>
</dbReference>
<proteinExistence type="predicted"/>
<dbReference type="RefSeq" id="XP_037199319.1">
    <property type="nucleotide sequence ID" value="XM_037346813.1"/>
</dbReference>
<name>A0A8H5QIY5_9HYPO</name>
<evidence type="ECO:0000256" key="3">
    <source>
        <dbReference type="ARBA" id="ARBA00022692"/>
    </source>
</evidence>
<comment type="caution">
    <text evidence="9">The sequence shown here is derived from an EMBL/GenBank/DDBJ whole genome shotgun (WGS) entry which is preliminary data.</text>
</comment>
<evidence type="ECO:0000256" key="7">
    <source>
        <dbReference type="SAM" id="MobiDB-lite"/>
    </source>
</evidence>
<evidence type="ECO:0000256" key="5">
    <source>
        <dbReference type="ARBA" id="ARBA00023136"/>
    </source>
</evidence>
<dbReference type="PANTHER" id="PTHR43791:SF103">
    <property type="entry name" value="MAJOR FACILITATOR SUPERFAMILY (MFS) PROFILE DOMAIN-CONTAINING PROTEIN-RELATED"/>
    <property type="match status" value="1"/>
</dbReference>
<dbReference type="OrthoDB" id="6730379at2759"/>
<accession>A0A8H5QIY5</accession>